<dbReference type="Proteomes" id="UP000887540">
    <property type="component" value="Unplaced"/>
</dbReference>
<dbReference type="WBParaSite" id="ACRNAN_scaffold731.g17724.t1">
    <property type="protein sequence ID" value="ACRNAN_scaffold731.g17724.t1"/>
    <property type="gene ID" value="ACRNAN_scaffold731.g17724"/>
</dbReference>
<reference evidence="4" key="1">
    <citation type="submission" date="2022-11" db="UniProtKB">
        <authorList>
            <consortium name="WormBaseParasite"/>
        </authorList>
    </citation>
    <scope>IDENTIFICATION</scope>
</reference>
<dbReference type="AlphaFoldDB" id="A0A914EEX4"/>
<accession>A0A914EEX4</accession>
<organism evidence="3 4">
    <name type="scientific">Acrobeloides nanus</name>
    <dbReference type="NCBI Taxonomy" id="290746"/>
    <lineage>
        <taxon>Eukaryota</taxon>
        <taxon>Metazoa</taxon>
        <taxon>Ecdysozoa</taxon>
        <taxon>Nematoda</taxon>
        <taxon>Chromadorea</taxon>
        <taxon>Rhabditida</taxon>
        <taxon>Tylenchina</taxon>
        <taxon>Cephalobomorpha</taxon>
        <taxon>Cephaloboidea</taxon>
        <taxon>Cephalobidae</taxon>
        <taxon>Acrobeloides</taxon>
    </lineage>
</organism>
<evidence type="ECO:0000256" key="1">
    <source>
        <dbReference type="SAM" id="Coils"/>
    </source>
</evidence>
<evidence type="ECO:0000256" key="2">
    <source>
        <dbReference type="SAM" id="MobiDB-lite"/>
    </source>
</evidence>
<sequence>MLFSLVDDFKNLHKQLEHIEAERKFLETRNDEMSICMREALKKQTEAEESKLQLESNLKNIQKTLEETLNSKAHIETQAISKENFMNAQIFEFETRLQEAQNRTNMVKTECEEKLKSQENVFFVQIRGLEERNIIAKQNFETKLQEYDQGFGKKARGGERRKAITNNEIKVFQTKFEELEKEIRDKNQKIGEFEKEIKHFKNYSLTDQVKRKIDEVNLDKLKEELNEERKQKCNLEFENRRLSNLNAKLQTYNRKIANDYENVGKQLKEKKEKFEKELEKHTAENQRLETQLQYLGNLEAENSKLNEIQLENEKLKSEFESMKKRFEFIKEQKNKLEEFLDKTSPEMSSLNEQKLEEKILILKEEKSKLEERLKQLEDEKCFLEVDLKEARAKYKEFEDTLNQAKNDCPNYECHLTIENLNDEVKKLKLKISDLIEDNERLKQDVENLEKNSDEYEELLESCRSLENRICSTEKELENRRHTQNLDLKKDIKSGMDIEEKIMAHETYVENFYTNNPNACRKCSEIIEEFPQKVEHTISNHMSENLSDYNSIIAELLVCFPAAQDKVLEKRHQSTLYGTLLLNRTEPDTQAQIDESDIWVVPHEHQSRNSGQQSSQERGNLKRHYSSTNENFREQTVNPKSGQYFLNRTN</sequence>
<feature type="coiled-coil region" evidence="1">
    <location>
        <begin position="162"/>
        <end position="468"/>
    </location>
</feature>
<protein>
    <submittedName>
        <fullName evidence="4">Uncharacterized protein</fullName>
    </submittedName>
</protein>
<keyword evidence="3" id="KW-1185">Reference proteome</keyword>
<evidence type="ECO:0000313" key="3">
    <source>
        <dbReference type="Proteomes" id="UP000887540"/>
    </source>
</evidence>
<proteinExistence type="predicted"/>
<feature type="region of interest" description="Disordered" evidence="2">
    <location>
        <begin position="603"/>
        <end position="649"/>
    </location>
</feature>
<name>A0A914EEX4_9BILA</name>
<feature type="compositionally biased region" description="Polar residues" evidence="2">
    <location>
        <begin position="607"/>
        <end position="617"/>
    </location>
</feature>
<evidence type="ECO:0000313" key="4">
    <source>
        <dbReference type="WBParaSite" id="ACRNAN_scaffold731.g17724.t1"/>
    </source>
</evidence>
<feature type="compositionally biased region" description="Polar residues" evidence="2">
    <location>
        <begin position="625"/>
        <end position="649"/>
    </location>
</feature>
<keyword evidence="1" id="KW-0175">Coiled coil</keyword>
<feature type="coiled-coil region" evidence="1">
    <location>
        <begin position="9"/>
        <end position="78"/>
    </location>
</feature>